<dbReference type="InterPro" id="IPR008271">
    <property type="entry name" value="Ser/Thr_kinase_AS"/>
</dbReference>
<dbReference type="Gene3D" id="3.30.200.20">
    <property type="entry name" value="Phosphorylase Kinase, domain 1"/>
    <property type="match status" value="1"/>
</dbReference>
<feature type="transmembrane region" description="Helical" evidence="7">
    <location>
        <begin position="413"/>
        <end position="434"/>
    </location>
</feature>
<dbReference type="PANTHER" id="PTHR43289:SF34">
    <property type="entry name" value="SERINE_THREONINE-PROTEIN KINASE YBDM-RELATED"/>
    <property type="match status" value="1"/>
</dbReference>
<keyword evidence="7" id="KW-0472">Membrane</keyword>
<dbReference type="PROSITE" id="PS00108">
    <property type="entry name" value="PROTEIN_KINASE_ST"/>
    <property type="match status" value="1"/>
</dbReference>
<organism evidence="9 10">
    <name type="scientific">Blastopirellula marina</name>
    <dbReference type="NCBI Taxonomy" id="124"/>
    <lineage>
        <taxon>Bacteria</taxon>
        <taxon>Pseudomonadati</taxon>
        <taxon>Planctomycetota</taxon>
        <taxon>Planctomycetia</taxon>
        <taxon>Pirellulales</taxon>
        <taxon>Pirellulaceae</taxon>
        <taxon>Blastopirellula</taxon>
    </lineage>
</organism>
<feature type="transmembrane region" description="Helical" evidence="7">
    <location>
        <begin position="378"/>
        <end position="401"/>
    </location>
</feature>
<feature type="transmembrane region" description="Helical" evidence="7">
    <location>
        <begin position="485"/>
        <end position="504"/>
    </location>
</feature>
<accession>A0A2S8FWC1</accession>
<feature type="transmembrane region" description="Helical" evidence="7">
    <location>
        <begin position="446"/>
        <end position="465"/>
    </location>
</feature>
<evidence type="ECO:0000256" key="6">
    <source>
        <dbReference type="SAM" id="MobiDB-lite"/>
    </source>
</evidence>
<dbReference type="AlphaFoldDB" id="A0A2S8FWC1"/>
<evidence type="ECO:0000313" key="9">
    <source>
        <dbReference type="EMBL" id="PQO36475.1"/>
    </source>
</evidence>
<gene>
    <name evidence="9" type="ORF">C5Y98_12300</name>
</gene>
<dbReference type="CDD" id="cd14014">
    <property type="entry name" value="STKc_PknB_like"/>
    <property type="match status" value="1"/>
</dbReference>
<sequence>MAGRPPSHNSKRIFPAVANPSPEQPDSDSREDARNPPADLSLAERRLVARLDRLWRSESETTLSEERRSIGPYQIIRTVGHGAFGVVFQAIDPRLNRDVAVKVPRPEVLVCYEKLQRFADEAQTAARLDHPGIVPVYAAELAGPTPYIASAFCSGPDLAAWLETHPAANRSCEEVVRFLLPIVQAVAYAHSQGVVHRDIKPSNIMLTALDPAANGDRLGDYAPRLTDFGLAKLTDAPLASSRSSWILGTPTYMAPEQLLPQWGAVGEKADIFALGAMLWELIVGEPPRADQTYSDIIAQLLSEAEALPPLPRADVPQDLRSIVHACVAKDPNERYRSVDRLVQDLEAFLAGERVSVRRSGWFDAFRRWASQPRRPQQICFFAIAQNLVMMIWMIAASLLSWTSLYHGVDPAAVSLQMVSIGLSYNLVTAFLCWLRLYGHKWATTAALVLTILAADLVPILVLTGVMDTFPDMYRDLPYFNATNHVLILLLGLSQTFLFSVSLFADYQQSRREGAGSKLAQ</sequence>
<dbReference type="SUPFAM" id="SSF56112">
    <property type="entry name" value="Protein kinase-like (PK-like)"/>
    <property type="match status" value="1"/>
</dbReference>
<keyword evidence="1" id="KW-0808">Transferase</keyword>
<proteinExistence type="predicted"/>
<comment type="caution">
    <text evidence="9">The sequence shown here is derived from an EMBL/GenBank/DDBJ whole genome shotgun (WGS) entry which is preliminary data.</text>
</comment>
<name>A0A2S8FWC1_9BACT</name>
<evidence type="ECO:0000256" key="1">
    <source>
        <dbReference type="ARBA" id="ARBA00022679"/>
    </source>
</evidence>
<keyword evidence="4 5" id="KW-0067">ATP-binding</keyword>
<dbReference type="InterPro" id="IPR017441">
    <property type="entry name" value="Protein_kinase_ATP_BS"/>
</dbReference>
<evidence type="ECO:0000256" key="5">
    <source>
        <dbReference type="PROSITE-ProRule" id="PRU10141"/>
    </source>
</evidence>
<evidence type="ECO:0000256" key="4">
    <source>
        <dbReference type="ARBA" id="ARBA00022840"/>
    </source>
</evidence>
<feature type="region of interest" description="Disordered" evidence="6">
    <location>
        <begin position="1"/>
        <end position="41"/>
    </location>
</feature>
<dbReference type="EMBL" id="PUIB01000013">
    <property type="protein sequence ID" value="PQO36475.1"/>
    <property type="molecule type" value="Genomic_DNA"/>
</dbReference>
<feature type="binding site" evidence="5">
    <location>
        <position position="102"/>
    </location>
    <ligand>
        <name>ATP</name>
        <dbReference type="ChEBI" id="CHEBI:30616"/>
    </ligand>
</feature>
<dbReference type="Gene3D" id="1.10.510.10">
    <property type="entry name" value="Transferase(Phosphotransferase) domain 1"/>
    <property type="match status" value="1"/>
</dbReference>
<dbReference type="GO" id="GO:0004674">
    <property type="term" value="F:protein serine/threonine kinase activity"/>
    <property type="evidence" value="ECO:0007669"/>
    <property type="project" value="TreeGrafter"/>
</dbReference>
<evidence type="ECO:0000259" key="8">
    <source>
        <dbReference type="PROSITE" id="PS50011"/>
    </source>
</evidence>
<evidence type="ECO:0000256" key="7">
    <source>
        <dbReference type="SAM" id="Phobius"/>
    </source>
</evidence>
<feature type="domain" description="Protein kinase" evidence="8">
    <location>
        <begin position="73"/>
        <end position="349"/>
    </location>
</feature>
<dbReference type="InterPro" id="IPR000719">
    <property type="entry name" value="Prot_kinase_dom"/>
</dbReference>
<protein>
    <recommendedName>
        <fullName evidence="8">Protein kinase domain-containing protein</fullName>
    </recommendedName>
</protein>
<dbReference type="PROSITE" id="PS00107">
    <property type="entry name" value="PROTEIN_KINASE_ATP"/>
    <property type="match status" value="1"/>
</dbReference>
<keyword evidence="7" id="KW-0812">Transmembrane</keyword>
<reference evidence="9 10" key="1">
    <citation type="submission" date="2018-02" db="EMBL/GenBank/DDBJ databases">
        <title>Comparative genomes isolates from brazilian mangrove.</title>
        <authorList>
            <person name="Araujo J.E."/>
            <person name="Taketani R.G."/>
            <person name="Silva M.C.P."/>
            <person name="Loureco M.V."/>
            <person name="Andreote F.D."/>
        </authorList>
    </citation>
    <scope>NUCLEOTIDE SEQUENCE [LARGE SCALE GENOMIC DNA]</scope>
    <source>
        <strain evidence="9 10">NAP PRIS-MGV</strain>
    </source>
</reference>
<dbReference type="InterPro" id="IPR011009">
    <property type="entry name" value="Kinase-like_dom_sf"/>
</dbReference>
<evidence type="ECO:0000313" key="10">
    <source>
        <dbReference type="Proteomes" id="UP000239388"/>
    </source>
</evidence>
<dbReference type="PROSITE" id="PS50011">
    <property type="entry name" value="PROTEIN_KINASE_DOM"/>
    <property type="match status" value="1"/>
</dbReference>
<evidence type="ECO:0000256" key="2">
    <source>
        <dbReference type="ARBA" id="ARBA00022741"/>
    </source>
</evidence>
<dbReference type="Proteomes" id="UP000239388">
    <property type="component" value="Unassembled WGS sequence"/>
</dbReference>
<evidence type="ECO:0000256" key="3">
    <source>
        <dbReference type="ARBA" id="ARBA00022777"/>
    </source>
</evidence>
<dbReference type="PANTHER" id="PTHR43289">
    <property type="entry name" value="MITOGEN-ACTIVATED PROTEIN KINASE KINASE KINASE 20-RELATED"/>
    <property type="match status" value="1"/>
</dbReference>
<dbReference type="SMART" id="SM00220">
    <property type="entry name" value="S_TKc"/>
    <property type="match status" value="1"/>
</dbReference>
<keyword evidence="7" id="KW-1133">Transmembrane helix</keyword>
<dbReference type="GO" id="GO:0005524">
    <property type="term" value="F:ATP binding"/>
    <property type="evidence" value="ECO:0007669"/>
    <property type="project" value="UniProtKB-UniRule"/>
</dbReference>
<dbReference type="Pfam" id="PF00069">
    <property type="entry name" value="Pkinase"/>
    <property type="match status" value="1"/>
</dbReference>
<keyword evidence="3" id="KW-0418">Kinase</keyword>
<keyword evidence="2 5" id="KW-0547">Nucleotide-binding</keyword>